<dbReference type="Proteomes" id="UP000596661">
    <property type="component" value="Chromosome 2"/>
</dbReference>
<sequence length="319" mass="36433">MMETLIRLCSKRLSFNDNAMLLEEFTKEEVKEAIDQIHPLKAQERDESFRDYFITAHWKSVGHEVITTCLEVLNKNMDCGCLNDTLLCLIPKVKDPKKVEEFRPLSLCNVVYKVISKCLANRMAEHGKENHHSILASTAFVGKNKKEAFGLIKQQGLGKTPRLEDGPILPSGHEILIKSIIQAIRLVCSNFEGSLFPKLNFMEARLGSWCSNVWREDPFHPKNPVVPPNTLVNSLIDEYGKWKEEDIVEKMHRDDIWWVLGISRTYAGCWSQVETIGHLWYASDENCLERSEVLALVPLKILADVGPYGVPHIYGKQML</sequence>
<dbReference type="Gramene" id="evm.model.02.1984">
    <property type="protein sequence ID" value="cds.evm.model.02.1984"/>
    <property type="gene ID" value="evm.TU.02.1984"/>
</dbReference>
<protein>
    <recommendedName>
        <fullName evidence="3">Reverse transcriptase</fullName>
    </recommendedName>
</protein>
<name>A0A803NVV6_CANSA</name>
<evidence type="ECO:0000313" key="1">
    <source>
        <dbReference type="EnsemblPlants" id="cds.evm.model.02.1984"/>
    </source>
</evidence>
<organism evidence="1 2">
    <name type="scientific">Cannabis sativa</name>
    <name type="common">Hemp</name>
    <name type="synonym">Marijuana</name>
    <dbReference type="NCBI Taxonomy" id="3483"/>
    <lineage>
        <taxon>Eukaryota</taxon>
        <taxon>Viridiplantae</taxon>
        <taxon>Streptophyta</taxon>
        <taxon>Embryophyta</taxon>
        <taxon>Tracheophyta</taxon>
        <taxon>Spermatophyta</taxon>
        <taxon>Magnoliopsida</taxon>
        <taxon>eudicotyledons</taxon>
        <taxon>Gunneridae</taxon>
        <taxon>Pentapetalae</taxon>
        <taxon>rosids</taxon>
        <taxon>fabids</taxon>
        <taxon>Rosales</taxon>
        <taxon>Cannabaceae</taxon>
        <taxon>Cannabis</taxon>
    </lineage>
</organism>
<dbReference type="EMBL" id="UZAU01000228">
    <property type="status" value="NOT_ANNOTATED_CDS"/>
    <property type="molecule type" value="Genomic_DNA"/>
</dbReference>
<dbReference type="PANTHER" id="PTHR46890:SF48">
    <property type="entry name" value="RNA-DIRECTED DNA POLYMERASE"/>
    <property type="match status" value="1"/>
</dbReference>
<dbReference type="PANTHER" id="PTHR46890">
    <property type="entry name" value="NON-LTR RETROLELEMENT REVERSE TRANSCRIPTASE-LIKE PROTEIN-RELATED"/>
    <property type="match status" value="1"/>
</dbReference>
<dbReference type="AlphaFoldDB" id="A0A803NVV6"/>
<accession>A0A803NVV6</accession>
<reference evidence="1" key="1">
    <citation type="submission" date="2018-11" db="EMBL/GenBank/DDBJ databases">
        <authorList>
            <person name="Grassa J C."/>
        </authorList>
    </citation>
    <scope>NUCLEOTIDE SEQUENCE [LARGE SCALE GENOMIC DNA]</scope>
</reference>
<keyword evidence="2" id="KW-1185">Reference proteome</keyword>
<evidence type="ECO:0008006" key="3">
    <source>
        <dbReference type="Google" id="ProtNLM"/>
    </source>
</evidence>
<reference evidence="1" key="2">
    <citation type="submission" date="2021-03" db="UniProtKB">
        <authorList>
            <consortium name="EnsemblPlants"/>
        </authorList>
    </citation>
    <scope>IDENTIFICATION</scope>
</reference>
<evidence type="ECO:0000313" key="2">
    <source>
        <dbReference type="Proteomes" id="UP000596661"/>
    </source>
</evidence>
<proteinExistence type="predicted"/>
<dbReference type="InterPro" id="IPR052343">
    <property type="entry name" value="Retrotransposon-Effector_Assoc"/>
</dbReference>
<dbReference type="EnsemblPlants" id="evm.model.02.1984">
    <property type="protein sequence ID" value="cds.evm.model.02.1984"/>
    <property type="gene ID" value="evm.TU.02.1984"/>
</dbReference>